<protein>
    <submittedName>
        <fullName evidence="1">Uncharacterized protein</fullName>
    </submittedName>
</protein>
<dbReference type="AlphaFoldDB" id="A0A6J4UQL4"/>
<gene>
    <name evidence="1" type="ORF">AVDCRST_MAG88-1191</name>
</gene>
<name>A0A6J4UQL4_9BACT</name>
<accession>A0A6J4UQL4</accession>
<sequence length="142" mass="15334">MRTSLAVAMMKFERCCAMKVRKRARTRAVVPPSVCADEASPPVAFSYSSTSRMPPAVETIPSSSFIASSAVPIRLPPAPSSSPMLNVQRFWARTWDATLAMKVLPLPGGPISRRPRGGRTPNARASGLSASFTSRRYSMMCG</sequence>
<proteinExistence type="predicted"/>
<organism evidence="1">
    <name type="scientific">uncultured Thermomicrobiales bacterium</name>
    <dbReference type="NCBI Taxonomy" id="1645740"/>
    <lineage>
        <taxon>Bacteria</taxon>
        <taxon>Pseudomonadati</taxon>
        <taxon>Thermomicrobiota</taxon>
        <taxon>Thermomicrobia</taxon>
        <taxon>Thermomicrobiales</taxon>
        <taxon>environmental samples</taxon>
    </lineage>
</organism>
<evidence type="ECO:0000313" key="1">
    <source>
        <dbReference type="EMBL" id="CAA9557011.1"/>
    </source>
</evidence>
<reference evidence="1" key="1">
    <citation type="submission" date="2020-02" db="EMBL/GenBank/DDBJ databases">
        <authorList>
            <person name="Meier V. D."/>
        </authorList>
    </citation>
    <scope>NUCLEOTIDE SEQUENCE</scope>
    <source>
        <strain evidence="1">AVDCRST_MAG88</strain>
    </source>
</reference>
<dbReference type="EMBL" id="CADCWM010000407">
    <property type="protein sequence ID" value="CAA9557011.1"/>
    <property type="molecule type" value="Genomic_DNA"/>
</dbReference>